<proteinExistence type="predicted"/>
<protein>
    <submittedName>
        <fullName evidence="1">Uncharacterized protein</fullName>
    </submittedName>
</protein>
<dbReference type="EMBL" id="JOJR01003769">
    <property type="protein sequence ID" value="RCN27627.1"/>
    <property type="molecule type" value="Genomic_DNA"/>
</dbReference>
<comment type="caution">
    <text evidence="1">The sequence shown here is derived from an EMBL/GenBank/DDBJ whole genome shotgun (WGS) entry which is preliminary data.</text>
</comment>
<evidence type="ECO:0000313" key="2">
    <source>
        <dbReference type="Proteomes" id="UP000252519"/>
    </source>
</evidence>
<name>A0A368FBS4_ANCCA</name>
<keyword evidence="2" id="KW-1185">Reference proteome</keyword>
<sequence>MGELFFVDDAILNFITARCLRMRSFIDGIVQAKLGATRYDEN</sequence>
<evidence type="ECO:0000313" key="1">
    <source>
        <dbReference type="EMBL" id="RCN27627.1"/>
    </source>
</evidence>
<accession>A0A368FBS4</accession>
<feature type="non-terminal residue" evidence="1">
    <location>
        <position position="42"/>
    </location>
</feature>
<reference evidence="1 2" key="1">
    <citation type="submission" date="2014-10" db="EMBL/GenBank/DDBJ databases">
        <title>Draft genome of the hookworm Ancylostoma caninum.</title>
        <authorList>
            <person name="Mitreva M."/>
        </authorList>
    </citation>
    <scope>NUCLEOTIDE SEQUENCE [LARGE SCALE GENOMIC DNA]</scope>
    <source>
        <strain evidence="1 2">Baltimore</strain>
    </source>
</reference>
<dbReference type="Proteomes" id="UP000252519">
    <property type="component" value="Unassembled WGS sequence"/>
</dbReference>
<gene>
    <name evidence="1" type="ORF">ANCCAN_26638</name>
</gene>
<organism evidence="1 2">
    <name type="scientific">Ancylostoma caninum</name>
    <name type="common">Dog hookworm</name>
    <dbReference type="NCBI Taxonomy" id="29170"/>
    <lineage>
        <taxon>Eukaryota</taxon>
        <taxon>Metazoa</taxon>
        <taxon>Ecdysozoa</taxon>
        <taxon>Nematoda</taxon>
        <taxon>Chromadorea</taxon>
        <taxon>Rhabditida</taxon>
        <taxon>Rhabditina</taxon>
        <taxon>Rhabditomorpha</taxon>
        <taxon>Strongyloidea</taxon>
        <taxon>Ancylostomatidae</taxon>
        <taxon>Ancylostomatinae</taxon>
        <taxon>Ancylostoma</taxon>
    </lineage>
</organism>
<dbReference type="AlphaFoldDB" id="A0A368FBS4"/>